<dbReference type="OrthoDB" id="5567494at2"/>
<accession>A0A177NHE0</accession>
<evidence type="ECO:0000256" key="1">
    <source>
        <dbReference type="SAM" id="Phobius"/>
    </source>
</evidence>
<keyword evidence="1" id="KW-0472">Membrane</keyword>
<sequence length="180" mass="19879">MATARDIRNAEQRRQSRLEEGVFILLLLLSMLGIAVTRFSPEDGYAFWLFMVTVFAGISIAIGRMKAKNHTFDFAAAFKEQLLHWASAVLVAGGAFLLQKSGRIDENAATLVVLLILSLATMLDGIRIGWQLGLIGLFLGACAIIIAYVEQFMLPVSVLAGLLVIVTLYWEFKSRKQADQ</sequence>
<dbReference type="EMBL" id="LUUK01000182">
    <property type="protein sequence ID" value="OAI16863.1"/>
    <property type="molecule type" value="Genomic_DNA"/>
</dbReference>
<proteinExistence type="predicted"/>
<comment type="caution">
    <text evidence="2">The sequence shown here is derived from an EMBL/GenBank/DDBJ whole genome shotgun (WGS) entry which is preliminary data.</text>
</comment>
<keyword evidence="1" id="KW-0812">Transmembrane</keyword>
<dbReference type="RefSeq" id="WP_064030015.1">
    <property type="nucleotide sequence ID" value="NZ_LUUK01000182.1"/>
</dbReference>
<gene>
    <name evidence="2" type="ORF">A1355_08870</name>
</gene>
<evidence type="ECO:0000313" key="2">
    <source>
        <dbReference type="EMBL" id="OAI16863.1"/>
    </source>
</evidence>
<dbReference type="STRING" id="702114.A1355_08870"/>
<dbReference type="AlphaFoldDB" id="A0A177NHE0"/>
<feature type="transmembrane region" description="Helical" evidence="1">
    <location>
        <begin position="130"/>
        <end position="148"/>
    </location>
</feature>
<dbReference type="Proteomes" id="UP000077628">
    <property type="component" value="Unassembled WGS sequence"/>
</dbReference>
<keyword evidence="3" id="KW-1185">Reference proteome</keyword>
<reference evidence="3" key="1">
    <citation type="submission" date="2016-03" db="EMBL/GenBank/DDBJ databases">
        <authorList>
            <person name="Heylen K."/>
            <person name="De Vos P."/>
            <person name="Vekeman B."/>
        </authorList>
    </citation>
    <scope>NUCLEOTIDE SEQUENCE [LARGE SCALE GENOMIC DNA]</scope>
    <source>
        <strain evidence="3">R-45383</strain>
    </source>
</reference>
<feature type="transmembrane region" description="Helical" evidence="1">
    <location>
        <begin position="107"/>
        <end position="123"/>
    </location>
</feature>
<feature type="transmembrane region" description="Helical" evidence="1">
    <location>
        <begin position="82"/>
        <end position="101"/>
    </location>
</feature>
<evidence type="ECO:0000313" key="3">
    <source>
        <dbReference type="Proteomes" id="UP000077628"/>
    </source>
</evidence>
<protein>
    <submittedName>
        <fullName evidence="2">Uncharacterized protein</fullName>
    </submittedName>
</protein>
<keyword evidence="1" id="KW-1133">Transmembrane helix</keyword>
<feature type="transmembrane region" description="Helical" evidence="1">
    <location>
        <begin position="21"/>
        <end position="39"/>
    </location>
</feature>
<feature type="transmembrane region" description="Helical" evidence="1">
    <location>
        <begin position="45"/>
        <end position="62"/>
    </location>
</feature>
<name>A0A177NHE0_9GAMM</name>
<feature type="transmembrane region" description="Helical" evidence="1">
    <location>
        <begin position="154"/>
        <end position="172"/>
    </location>
</feature>
<organism evidence="2 3">
    <name type="scientific">Methylomonas koyamae</name>
    <dbReference type="NCBI Taxonomy" id="702114"/>
    <lineage>
        <taxon>Bacteria</taxon>
        <taxon>Pseudomonadati</taxon>
        <taxon>Pseudomonadota</taxon>
        <taxon>Gammaproteobacteria</taxon>
        <taxon>Methylococcales</taxon>
        <taxon>Methylococcaceae</taxon>
        <taxon>Methylomonas</taxon>
    </lineage>
</organism>